<organism evidence="1 2">
    <name type="scientific">Stephania yunnanensis</name>
    <dbReference type="NCBI Taxonomy" id="152371"/>
    <lineage>
        <taxon>Eukaryota</taxon>
        <taxon>Viridiplantae</taxon>
        <taxon>Streptophyta</taxon>
        <taxon>Embryophyta</taxon>
        <taxon>Tracheophyta</taxon>
        <taxon>Spermatophyta</taxon>
        <taxon>Magnoliopsida</taxon>
        <taxon>Ranunculales</taxon>
        <taxon>Menispermaceae</taxon>
        <taxon>Menispermoideae</taxon>
        <taxon>Cissampelideae</taxon>
        <taxon>Stephania</taxon>
    </lineage>
</organism>
<dbReference type="EMBL" id="JBBNAF010000023">
    <property type="protein sequence ID" value="KAK9082440.1"/>
    <property type="molecule type" value="Genomic_DNA"/>
</dbReference>
<dbReference type="AlphaFoldDB" id="A0AAP0HH18"/>
<proteinExistence type="predicted"/>
<comment type="caution">
    <text evidence="1">The sequence shown here is derived from an EMBL/GenBank/DDBJ whole genome shotgun (WGS) entry which is preliminary data.</text>
</comment>
<keyword evidence="2" id="KW-1185">Reference proteome</keyword>
<dbReference type="Proteomes" id="UP001420932">
    <property type="component" value="Unassembled WGS sequence"/>
</dbReference>
<evidence type="ECO:0000313" key="2">
    <source>
        <dbReference type="Proteomes" id="UP001420932"/>
    </source>
</evidence>
<sequence length="159" mass="18146">MTLEIQGRWTTCKDAGRLRRNTWTTPESGTSRGIRGTYAGNTRDVRGEYAGSTRGIRGKDAGRLWEYAGRLREYAGRLWEYAGTSVANNTRDVRWESTRYVRGKYTENTRDVRGKYEGRTRKIRGTYAENTRDVRDPVRPGPVGPVVSCPVQSFPDWFG</sequence>
<protein>
    <submittedName>
        <fullName evidence="1">Uncharacterized protein</fullName>
    </submittedName>
</protein>
<evidence type="ECO:0000313" key="1">
    <source>
        <dbReference type="EMBL" id="KAK9082440.1"/>
    </source>
</evidence>
<gene>
    <name evidence="1" type="ORF">Syun_031364</name>
</gene>
<name>A0AAP0HH18_9MAGN</name>
<reference evidence="1 2" key="1">
    <citation type="submission" date="2024-01" db="EMBL/GenBank/DDBJ databases">
        <title>Genome assemblies of Stephania.</title>
        <authorList>
            <person name="Yang L."/>
        </authorList>
    </citation>
    <scope>NUCLEOTIDE SEQUENCE [LARGE SCALE GENOMIC DNA]</scope>
    <source>
        <strain evidence="1">YNDBR</strain>
        <tissue evidence="1">Leaf</tissue>
    </source>
</reference>
<accession>A0AAP0HH18</accession>